<dbReference type="InterPro" id="IPR000436">
    <property type="entry name" value="Sushi_SCR_CCP_dom"/>
</dbReference>
<dbReference type="EMBL" id="MN419305">
    <property type="protein sequence ID" value="QKE11186.1"/>
    <property type="molecule type" value="mRNA"/>
</dbReference>
<dbReference type="SMR" id="A0A6M8E085"/>
<keyword evidence="2 8" id="KW-0732">Signal</keyword>
<dbReference type="CDD" id="cd00033">
    <property type="entry name" value="CCP"/>
    <property type="match status" value="4"/>
</dbReference>
<keyword evidence="7" id="KW-0472">Membrane</keyword>
<keyword evidence="1 5" id="KW-0768">Sushi</keyword>
<evidence type="ECO:0000259" key="9">
    <source>
        <dbReference type="PROSITE" id="PS50923"/>
    </source>
</evidence>
<feature type="disulfide bond" evidence="5">
    <location>
        <begin position="239"/>
        <end position="266"/>
    </location>
</feature>
<protein>
    <submittedName>
        <fullName evidence="10">Membrane cofactor protein/CD46-3</fullName>
    </submittedName>
</protein>
<evidence type="ECO:0000256" key="5">
    <source>
        <dbReference type="PROSITE-ProRule" id="PRU00302"/>
    </source>
</evidence>
<dbReference type="Pfam" id="PF00084">
    <property type="entry name" value="Sushi"/>
    <property type="match status" value="4"/>
</dbReference>
<reference evidence="10" key="1">
    <citation type="submission" date="2019-09" db="EMBL/GenBank/DDBJ databases">
        <title>Molecular characterization and expression analysis of ayu membrane cofactor protein.</title>
        <authorList>
            <person name="Shi Y."/>
            <person name="Ma W."/>
            <person name="Chen J."/>
        </authorList>
    </citation>
    <scope>NUCLEOTIDE SEQUENCE</scope>
</reference>
<keyword evidence="7" id="KW-1133">Transmembrane helix</keyword>
<feature type="domain" description="Sushi" evidence="9">
    <location>
        <begin position="28"/>
        <end position="90"/>
    </location>
</feature>
<feature type="disulfide bond" evidence="5">
    <location>
        <begin position="179"/>
        <end position="206"/>
    </location>
</feature>
<name>A0A6M8E085_PLEAT</name>
<evidence type="ECO:0000313" key="10">
    <source>
        <dbReference type="EMBL" id="QKE11186.1"/>
    </source>
</evidence>
<dbReference type="PROSITE" id="PS50923">
    <property type="entry name" value="SUSHI"/>
    <property type="match status" value="4"/>
</dbReference>
<comment type="caution">
    <text evidence="5">Lacks conserved residue(s) required for the propagation of feature annotation.</text>
</comment>
<evidence type="ECO:0000256" key="4">
    <source>
        <dbReference type="ARBA" id="ARBA00023157"/>
    </source>
</evidence>
<feature type="region of interest" description="Disordered" evidence="6">
    <location>
        <begin position="258"/>
        <end position="306"/>
    </location>
</feature>
<dbReference type="InterPro" id="IPR035976">
    <property type="entry name" value="Sushi/SCR/CCP_sf"/>
</dbReference>
<keyword evidence="4 5" id="KW-1015">Disulfide bond</keyword>
<sequence>MQSLDTSRCWLLASCLCLASMVGTVQAQDCTRPVGGNNTVLSPEDIGKTEFVDGSSVTFKCDIGYEQTGGSRTMTCTKGEWSTPTMTCERKNCGSPGEVLNGQFDLSGGTKFGDTVVATCNPGFKLIGSNRRQCMDGGWPGRVPICEVSKCGRAPNIVNGRPSSIAESHDYGAPVSYSCNSGFTLSGSKTIVCKGDEVFEPAPPKCIKVECPYPDVSNAIVIEGGSAPYEYLSFLTFECKSGFVMTGLPSITCEIESQWKPSPPECKAPSTTTKPTTTTATTTTTTKKPTDKAPGPKPTDKPKAPGNTGAIVGGVIGALALVAVAIGCFLAFKKKGAKRSSPPVDSL</sequence>
<evidence type="ECO:0000256" key="3">
    <source>
        <dbReference type="ARBA" id="ARBA00022737"/>
    </source>
</evidence>
<proteinExistence type="evidence at transcript level"/>
<dbReference type="PANTHER" id="PTHR45656">
    <property type="entry name" value="PROTEIN CBR-CLEC-78"/>
    <property type="match status" value="1"/>
</dbReference>
<accession>A0A6M8E085</accession>
<evidence type="ECO:0000256" key="2">
    <source>
        <dbReference type="ARBA" id="ARBA00022729"/>
    </source>
</evidence>
<dbReference type="AlphaFoldDB" id="A0A6M8E085"/>
<dbReference type="InterPro" id="IPR051277">
    <property type="entry name" value="SEZ6_CSMD_C4BPB_Regulators"/>
</dbReference>
<feature type="disulfide bond" evidence="5">
    <location>
        <begin position="61"/>
        <end position="88"/>
    </location>
</feature>
<evidence type="ECO:0000256" key="7">
    <source>
        <dbReference type="SAM" id="Phobius"/>
    </source>
</evidence>
<feature type="chain" id="PRO_5026743731" evidence="8">
    <location>
        <begin position="28"/>
        <end position="347"/>
    </location>
</feature>
<feature type="domain" description="Sushi" evidence="9">
    <location>
        <begin position="149"/>
        <end position="208"/>
    </location>
</feature>
<dbReference type="FunFam" id="2.10.70.10:FF:000014">
    <property type="entry name" value="Membrane cofactor protein"/>
    <property type="match status" value="1"/>
</dbReference>
<keyword evidence="3" id="KW-0677">Repeat</keyword>
<feature type="domain" description="Sushi" evidence="9">
    <location>
        <begin position="91"/>
        <end position="148"/>
    </location>
</feature>
<feature type="compositionally biased region" description="Low complexity" evidence="6">
    <location>
        <begin position="267"/>
        <end position="287"/>
    </location>
</feature>
<keyword evidence="7" id="KW-0812">Transmembrane</keyword>
<feature type="domain" description="Sushi" evidence="9">
    <location>
        <begin position="209"/>
        <end position="268"/>
    </location>
</feature>
<dbReference type="SMART" id="SM00032">
    <property type="entry name" value="CCP"/>
    <property type="match status" value="4"/>
</dbReference>
<evidence type="ECO:0000256" key="6">
    <source>
        <dbReference type="SAM" id="MobiDB-lite"/>
    </source>
</evidence>
<organism evidence="10">
    <name type="scientific">Plecoglossus altivelis</name>
    <name type="common">Ayu sweetfish</name>
    <name type="synonym">Salmo altivelis</name>
    <dbReference type="NCBI Taxonomy" id="61084"/>
    <lineage>
        <taxon>Eukaryota</taxon>
        <taxon>Metazoa</taxon>
        <taxon>Chordata</taxon>
        <taxon>Craniata</taxon>
        <taxon>Vertebrata</taxon>
        <taxon>Euteleostomi</taxon>
        <taxon>Actinopterygii</taxon>
        <taxon>Neopterygii</taxon>
        <taxon>Teleostei</taxon>
        <taxon>Stomiati</taxon>
        <taxon>Osmeriformes</taxon>
        <taxon>Plecoglossus</taxon>
    </lineage>
</organism>
<dbReference type="Gene3D" id="2.10.70.10">
    <property type="entry name" value="Complement Module, domain 1"/>
    <property type="match status" value="4"/>
</dbReference>
<feature type="transmembrane region" description="Helical" evidence="7">
    <location>
        <begin position="310"/>
        <end position="332"/>
    </location>
</feature>
<evidence type="ECO:0000256" key="8">
    <source>
        <dbReference type="SAM" id="SignalP"/>
    </source>
</evidence>
<evidence type="ECO:0000256" key="1">
    <source>
        <dbReference type="ARBA" id="ARBA00022659"/>
    </source>
</evidence>
<feature type="signal peptide" evidence="8">
    <location>
        <begin position="1"/>
        <end position="27"/>
    </location>
</feature>
<dbReference type="SUPFAM" id="SSF57535">
    <property type="entry name" value="Complement control module/SCR domain"/>
    <property type="match status" value="4"/>
</dbReference>
<dbReference type="PANTHER" id="PTHR45656:SF4">
    <property type="entry name" value="PROTEIN CBR-CLEC-78"/>
    <property type="match status" value="1"/>
</dbReference>